<dbReference type="AlphaFoldDB" id="A0A4Y2JYQ0"/>
<keyword evidence="2" id="KW-1185">Reference proteome</keyword>
<reference evidence="1 2" key="1">
    <citation type="journal article" date="2019" name="Sci. Rep.">
        <title>Orb-weaving spider Araneus ventricosus genome elucidates the spidroin gene catalogue.</title>
        <authorList>
            <person name="Kono N."/>
            <person name="Nakamura H."/>
            <person name="Ohtoshi R."/>
            <person name="Moran D.A.P."/>
            <person name="Shinohara A."/>
            <person name="Yoshida Y."/>
            <person name="Fujiwara M."/>
            <person name="Mori M."/>
            <person name="Tomita M."/>
            <person name="Arakawa K."/>
        </authorList>
    </citation>
    <scope>NUCLEOTIDE SEQUENCE [LARGE SCALE GENOMIC DNA]</scope>
</reference>
<gene>
    <name evidence="1" type="ORF">AVEN_133608_1</name>
</gene>
<organism evidence="1 2">
    <name type="scientific">Araneus ventricosus</name>
    <name type="common">Orbweaver spider</name>
    <name type="synonym">Epeira ventricosa</name>
    <dbReference type="NCBI Taxonomy" id="182803"/>
    <lineage>
        <taxon>Eukaryota</taxon>
        <taxon>Metazoa</taxon>
        <taxon>Ecdysozoa</taxon>
        <taxon>Arthropoda</taxon>
        <taxon>Chelicerata</taxon>
        <taxon>Arachnida</taxon>
        <taxon>Araneae</taxon>
        <taxon>Araneomorphae</taxon>
        <taxon>Entelegynae</taxon>
        <taxon>Araneoidea</taxon>
        <taxon>Araneidae</taxon>
        <taxon>Araneus</taxon>
    </lineage>
</organism>
<accession>A0A4Y2JYQ0</accession>
<name>A0A4Y2JYQ0_ARAVE</name>
<dbReference type="Proteomes" id="UP000499080">
    <property type="component" value="Unassembled WGS sequence"/>
</dbReference>
<dbReference type="EMBL" id="BGPR01004064">
    <property type="protein sequence ID" value="GBM95513.1"/>
    <property type="molecule type" value="Genomic_DNA"/>
</dbReference>
<protein>
    <submittedName>
        <fullName evidence="1">Uncharacterized protein</fullName>
    </submittedName>
</protein>
<proteinExistence type="predicted"/>
<evidence type="ECO:0000313" key="2">
    <source>
        <dbReference type="Proteomes" id="UP000499080"/>
    </source>
</evidence>
<evidence type="ECO:0000313" key="1">
    <source>
        <dbReference type="EMBL" id="GBM95513.1"/>
    </source>
</evidence>
<comment type="caution">
    <text evidence="1">The sequence shown here is derived from an EMBL/GenBank/DDBJ whole genome shotgun (WGS) entry which is preliminary data.</text>
</comment>
<sequence>MKTKNSSLMRVKHINQEEDDDEMLFLPYSYLCGNILPDKNKCREKMLEVCAIQSGQNIFIDFFCCYQIKISTRLQLHDFGVEYSPNKFGGISIWNMSIEFKGRCVKERKEKRSLKKSRDSRTVKDIFLDEGRSLSSGVLVSSQLWNRRTQGSKPDSINDPRCTLYLTPKFKHPPTSTSRKFKMACVCSSIIRMRYRFKMIKSVRK</sequence>